<dbReference type="OrthoDB" id="266227at2759"/>
<dbReference type="AlphaFoldDB" id="A0A1R2C3Z2"/>
<gene>
    <name evidence="2" type="ORF">SteCoe_15268</name>
</gene>
<feature type="compositionally biased region" description="Basic and acidic residues" evidence="1">
    <location>
        <begin position="197"/>
        <end position="215"/>
    </location>
</feature>
<evidence type="ECO:0008006" key="4">
    <source>
        <dbReference type="Google" id="ProtNLM"/>
    </source>
</evidence>
<feature type="region of interest" description="Disordered" evidence="1">
    <location>
        <begin position="188"/>
        <end position="232"/>
    </location>
</feature>
<dbReference type="EMBL" id="MPUH01000293">
    <property type="protein sequence ID" value="OMJ83726.1"/>
    <property type="molecule type" value="Genomic_DNA"/>
</dbReference>
<reference evidence="2 3" key="1">
    <citation type="submission" date="2016-11" db="EMBL/GenBank/DDBJ databases">
        <title>The macronuclear genome of Stentor coeruleus: a giant cell with tiny introns.</title>
        <authorList>
            <person name="Slabodnick M."/>
            <person name="Ruby J.G."/>
            <person name="Reiff S.B."/>
            <person name="Swart E.C."/>
            <person name="Gosai S."/>
            <person name="Prabakaran S."/>
            <person name="Witkowska E."/>
            <person name="Larue G.E."/>
            <person name="Fisher S."/>
            <person name="Freeman R.M."/>
            <person name="Gunawardena J."/>
            <person name="Chu W."/>
            <person name="Stover N.A."/>
            <person name="Gregory B.D."/>
            <person name="Nowacki M."/>
            <person name="Derisi J."/>
            <person name="Roy S.W."/>
            <person name="Marshall W.F."/>
            <person name="Sood P."/>
        </authorList>
    </citation>
    <scope>NUCLEOTIDE SEQUENCE [LARGE SCALE GENOMIC DNA]</scope>
    <source>
        <strain evidence="2">WM001</strain>
    </source>
</reference>
<accession>A0A1R2C3Z2</accession>
<comment type="caution">
    <text evidence="2">The sequence shown here is derived from an EMBL/GenBank/DDBJ whole genome shotgun (WGS) entry which is preliminary data.</text>
</comment>
<protein>
    <recommendedName>
        <fullName evidence="4">ELMO domain-containing protein</fullName>
    </recommendedName>
</protein>
<proteinExistence type="predicted"/>
<sequence>MISKGKHSQDIQENIMLSNHNSKKSNSNSRSSSSSSIDLEETNKGILPNKIGLIQMNTNNVPTASMIYNPVKKIELGKSSSPKNESLGFYKQNFIDDKSTPKIILSPSMHGIGYEMYSGEERKDIIHDSSSNCGTDTFLYINPTKSHGKFYKNSFQDPLPVAQFTGVPQNFINSLYISSNQMSSSNLVLLNPNTGRNENKEHRTSPSPIKIEDFSIPKSSNESGVSGQGLDGQDNFIEARSRIKSDDSQDSILPSSAITPGFNLDQNDEEKKFSISSSISKTIDENESRSKLKCPISIESSYSIRIVQDNYSESPFMCSAEALTYEQIIRQLLSQPYKKKKLWSNPPFFKKLMCCFTTPENIPYTDFQEQNAFFLMELGLTNFNNRIELHRNIFMSYYVRYCKNPIFENTESMWSQLGFSCIEYDKNELTKNGIILSILHFIYMDTKYNQNATKFIELVRMQALEFFLPIEHKLIEHSIVNLKNKKLNRILFKSEHVFDNFFEYQTRILNAWSQSFEIQKDLIQANNDAINLAEEEIKVVPL</sequence>
<feature type="compositionally biased region" description="Low complexity" evidence="1">
    <location>
        <begin position="18"/>
        <end position="36"/>
    </location>
</feature>
<name>A0A1R2C3Z2_9CILI</name>
<organism evidence="2 3">
    <name type="scientific">Stentor coeruleus</name>
    <dbReference type="NCBI Taxonomy" id="5963"/>
    <lineage>
        <taxon>Eukaryota</taxon>
        <taxon>Sar</taxon>
        <taxon>Alveolata</taxon>
        <taxon>Ciliophora</taxon>
        <taxon>Postciliodesmatophora</taxon>
        <taxon>Heterotrichea</taxon>
        <taxon>Heterotrichida</taxon>
        <taxon>Stentoridae</taxon>
        <taxon>Stentor</taxon>
    </lineage>
</organism>
<evidence type="ECO:0000256" key="1">
    <source>
        <dbReference type="SAM" id="MobiDB-lite"/>
    </source>
</evidence>
<feature type="region of interest" description="Disordered" evidence="1">
    <location>
        <begin position="18"/>
        <end position="41"/>
    </location>
</feature>
<evidence type="ECO:0000313" key="3">
    <source>
        <dbReference type="Proteomes" id="UP000187209"/>
    </source>
</evidence>
<keyword evidence="3" id="KW-1185">Reference proteome</keyword>
<evidence type="ECO:0000313" key="2">
    <source>
        <dbReference type="EMBL" id="OMJ83726.1"/>
    </source>
</evidence>
<dbReference type="Proteomes" id="UP000187209">
    <property type="component" value="Unassembled WGS sequence"/>
</dbReference>
<feature type="region of interest" description="Disordered" evidence="1">
    <location>
        <begin position="242"/>
        <end position="261"/>
    </location>
</feature>